<name>A0AA47NDP8_MERPO</name>
<keyword evidence="4" id="KW-1185">Reference proteome</keyword>
<feature type="compositionally biased region" description="Basic residues" evidence="1">
    <location>
        <begin position="79"/>
        <end position="91"/>
    </location>
</feature>
<feature type="signal peptide" evidence="2">
    <location>
        <begin position="1"/>
        <end position="25"/>
    </location>
</feature>
<keyword evidence="2" id="KW-0732">Signal</keyword>
<reference evidence="3" key="1">
    <citation type="journal article" date="2023" name="Front. Mar. Sci.">
        <title>A new Merluccius polli reference genome to investigate the effects of global change in West African waters.</title>
        <authorList>
            <person name="Mateo J.L."/>
            <person name="Blanco-Fernandez C."/>
            <person name="Garcia-Vazquez E."/>
            <person name="Machado-Schiaffino G."/>
        </authorList>
    </citation>
    <scope>NUCLEOTIDE SEQUENCE</scope>
    <source>
        <strain evidence="3">C29</strain>
        <tissue evidence="3">Fin</tissue>
    </source>
</reference>
<protein>
    <submittedName>
        <fullName evidence="3">Uncharacterized protein</fullName>
    </submittedName>
</protein>
<proteinExistence type="predicted"/>
<gene>
    <name evidence="3" type="ORF">N1851_000125</name>
</gene>
<evidence type="ECO:0000256" key="1">
    <source>
        <dbReference type="SAM" id="MobiDB-lite"/>
    </source>
</evidence>
<evidence type="ECO:0000256" key="2">
    <source>
        <dbReference type="SAM" id="SignalP"/>
    </source>
</evidence>
<evidence type="ECO:0000313" key="3">
    <source>
        <dbReference type="EMBL" id="KAK0156649.1"/>
    </source>
</evidence>
<sequence>MTHLSLKGVLLLVILLCDFLGGLCAHHEPRESHGYNRDFLLLMRYSHRGAVDPSAVIPTEIIRPDPSTGDRSWTARPAGVRKRERRGGVRQRIKRQGLRRIPLPTVILANVQSLRSKMDELQAKSWLKEQDTSADLEIDGFGAPFRVDRDPVTTGKSLGGGVCLYVNKSWSNTVVVRESLGQLRCR</sequence>
<organism evidence="3 4">
    <name type="scientific">Merluccius polli</name>
    <name type="common">Benguela hake</name>
    <name type="synonym">Merluccius cadenati</name>
    <dbReference type="NCBI Taxonomy" id="89951"/>
    <lineage>
        <taxon>Eukaryota</taxon>
        <taxon>Metazoa</taxon>
        <taxon>Chordata</taxon>
        <taxon>Craniata</taxon>
        <taxon>Vertebrata</taxon>
        <taxon>Euteleostomi</taxon>
        <taxon>Actinopterygii</taxon>
        <taxon>Neopterygii</taxon>
        <taxon>Teleostei</taxon>
        <taxon>Neoteleostei</taxon>
        <taxon>Acanthomorphata</taxon>
        <taxon>Zeiogadaria</taxon>
        <taxon>Gadariae</taxon>
        <taxon>Gadiformes</taxon>
        <taxon>Gadoidei</taxon>
        <taxon>Merlucciidae</taxon>
        <taxon>Merluccius</taxon>
    </lineage>
</organism>
<feature type="chain" id="PRO_5041227993" evidence="2">
    <location>
        <begin position="26"/>
        <end position="186"/>
    </location>
</feature>
<accession>A0AA47NDP8</accession>
<dbReference type="EMBL" id="JAOPHQ010000001">
    <property type="protein sequence ID" value="KAK0156649.1"/>
    <property type="molecule type" value="Genomic_DNA"/>
</dbReference>
<evidence type="ECO:0000313" key="4">
    <source>
        <dbReference type="Proteomes" id="UP001174136"/>
    </source>
</evidence>
<feature type="region of interest" description="Disordered" evidence="1">
    <location>
        <begin position="66"/>
        <end position="91"/>
    </location>
</feature>
<comment type="caution">
    <text evidence="3">The sequence shown here is derived from an EMBL/GenBank/DDBJ whole genome shotgun (WGS) entry which is preliminary data.</text>
</comment>
<dbReference type="AlphaFoldDB" id="A0AA47NDP8"/>
<dbReference type="Proteomes" id="UP001174136">
    <property type="component" value="Unassembled WGS sequence"/>
</dbReference>